<protein>
    <recommendedName>
        <fullName evidence="4">Lipoprotein</fullName>
    </recommendedName>
</protein>
<keyword evidence="1" id="KW-0472">Membrane</keyword>
<feature type="transmembrane region" description="Helical" evidence="1">
    <location>
        <begin position="12"/>
        <end position="30"/>
    </location>
</feature>
<evidence type="ECO:0000313" key="3">
    <source>
        <dbReference type="Proteomes" id="UP001180481"/>
    </source>
</evidence>
<evidence type="ECO:0008006" key="4">
    <source>
        <dbReference type="Google" id="ProtNLM"/>
    </source>
</evidence>
<evidence type="ECO:0000313" key="2">
    <source>
        <dbReference type="EMBL" id="WMW78025.1"/>
    </source>
</evidence>
<reference evidence="2" key="1">
    <citation type="submission" date="2023-09" db="EMBL/GenBank/DDBJ databases">
        <title>Flavobacterium sp. 20NA77.7 isolated from freshwater.</title>
        <authorList>
            <person name="Le V."/>
            <person name="Ko S.-R."/>
            <person name="Ahn C.-Y."/>
            <person name="Oh H.-M."/>
        </authorList>
    </citation>
    <scope>NUCLEOTIDE SEQUENCE</scope>
    <source>
        <strain evidence="2">20NA77.7</strain>
    </source>
</reference>
<dbReference type="RefSeq" id="WP_309532351.1">
    <property type="nucleotide sequence ID" value="NZ_CP133721.1"/>
</dbReference>
<dbReference type="Proteomes" id="UP001180481">
    <property type="component" value="Chromosome"/>
</dbReference>
<keyword evidence="1" id="KW-1133">Transmembrane helix</keyword>
<evidence type="ECO:0000256" key="1">
    <source>
        <dbReference type="SAM" id="Phobius"/>
    </source>
</evidence>
<organism evidence="2 3">
    <name type="scientific">Flavobacterium nakdongensis</name>
    <dbReference type="NCBI Taxonomy" id="3073563"/>
    <lineage>
        <taxon>Bacteria</taxon>
        <taxon>Pseudomonadati</taxon>
        <taxon>Bacteroidota</taxon>
        <taxon>Flavobacteriia</taxon>
        <taxon>Flavobacteriales</taxon>
        <taxon>Flavobacteriaceae</taxon>
        <taxon>Flavobacterium</taxon>
    </lineage>
</organism>
<keyword evidence="3" id="KW-1185">Reference proteome</keyword>
<gene>
    <name evidence="2" type="ORF">RF683_00850</name>
</gene>
<proteinExistence type="predicted"/>
<sequence>MKIENKKDNHIKINNFILRVILVFLCGINFSCSSFKTVEDNKETLYLTKENINLLDGVYLNNAEIKGFTTDCFWGKIYTNKEYESVYELVYEQKKPYFIKLKALNEKQIQITIYVDNKFLKSFVLKGKLKNGYFEQSRRIYIIPMVIFNMYHNSKFRIGKLKNENVITDYNEKSFAHYVFEFKNNSQNLLNIEHIKLKNDTIK</sequence>
<accession>A0ABY9RCJ2</accession>
<name>A0ABY9RCJ2_9FLAO</name>
<dbReference type="EMBL" id="CP133721">
    <property type="protein sequence ID" value="WMW78025.1"/>
    <property type="molecule type" value="Genomic_DNA"/>
</dbReference>
<keyword evidence="1" id="KW-0812">Transmembrane</keyword>